<reference evidence="1 2" key="1">
    <citation type="submission" date="2021-05" db="EMBL/GenBank/DDBJ databases">
        <title>Novel Bacillus species.</title>
        <authorList>
            <person name="Liu G."/>
        </authorList>
    </citation>
    <scope>NUCLEOTIDE SEQUENCE [LARGE SCALE GENOMIC DNA]</scope>
    <source>
        <strain evidence="2">FJAT-49780</strain>
    </source>
</reference>
<organism evidence="1 2">
    <name type="scientific">Lederbergia citri</name>
    <dbReference type="NCBI Taxonomy" id="2833580"/>
    <lineage>
        <taxon>Bacteria</taxon>
        <taxon>Bacillati</taxon>
        <taxon>Bacillota</taxon>
        <taxon>Bacilli</taxon>
        <taxon>Bacillales</taxon>
        <taxon>Bacillaceae</taxon>
        <taxon>Lederbergia</taxon>
    </lineage>
</organism>
<evidence type="ECO:0000313" key="1">
    <source>
        <dbReference type="EMBL" id="MBS4194346.1"/>
    </source>
</evidence>
<gene>
    <name evidence="1" type="ORF">KHA97_04580</name>
</gene>
<dbReference type="AlphaFoldDB" id="A0A942YHE1"/>
<protein>
    <submittedName>
        <fullName evidence="1">Uncharacterized protein</fullName>
    </submittedName>
</protein>
<sequence length="108" mass="12898">MELCEGIKVQKVVINESLLEFETGIVIGLTMFKDLYSHNAKFEVGIFEDENLEPIHAYQFEAVDTYLNEEKLYDLYHDEVIPFLSRKYKCKKFFFDTWDLIEIDEEEL</sequence>
<comment type="caution">
    <text evidence="1">The sequence shown here is derived from an EMBL/GenBank/DDBJ whole genome shotgun (WGS) entry which is preliminary data.</text>
</comment>
<name>A0A942YHE1_9BACI</name>
<accession>A0A942YHE1</accession>
<dbReference type="EMBL" id="JAGYPG010000001">
    <property type="protein sequence ID" value="MBS4194346.1"/>
    <property type="molecule type" value="Genomic_DNA"/>
</dbReference>
<dbReference type="Proteomes" id="UP000681414">
    <property type="component" value="Unassembled WGS sequence"/>
</dbReference>
<dbReference type="RefSeq" id="WP_213123536.1">
    <property type="nucleotide sequence ID" value="NZ_JAGYPG010000001.1"/>
</dbReference>
<keyword evidence="2" id="KW-1185">Reference proteome</keyword>
<evidence type="ECO:0000313" key="2">
    <source>
        <dbReference type="Proteomes" id="UP000681414"/>
    </source>
</evidence>
<proteinExistence type="predicted"/>